<dbReference type="GO" id="GO:0019171">
    <property type="term" value="F:(3R)-hydroxyacyl-[acyl-carrier-protein] dehydratase activity"/>
    <property type="evidence" value="ECO:0007669"/>
    <property type="project" value="TreeGrafter"/>
</dbReference>
<sequence length="287" mass="31340">MDATEQKPFAEWIGRQSESFDVVSERLVRSFKAVFEPNLAPSAAGQAPLGIHWCLSPAIAGMDQLGADGHPAKNLSLPPVPQPRRMWAGGELRVLDAFQVGDEVRRVSTIRDIVRKQGRSGELWFVAVGHDYHSDRGLVLSERQDIVYREAAMPGDGARSNNAPVAPTMIQPAGKVWSLVPSPTLLFRYSAITFNGHRIHYDLPYATKAEGYEGLVVHGPLQATLLLNLAASQGADLPLTFRYRGVAPAIADRELTFRAGMDGQRFWAQGGHGAVHMEADIDQGPAR</sequence>
<feature type="domain" description="FAS1-like dehydratase" evidence="1">
    <location>
        <begin position="12"/>
        <end position="139"/>
    </location>
</feature>
<accession>A0A6M7U0U4</accession>
<dbReference type="PANTHER" id="PTHR28152">
    <property type="entry name" value="HYDROXYACYL-THIOESTER DEHYDRATASE TYPE 2, MITOCHONDRIAL"/>
    <property type="match status" value="1"/>
</dbReference>
<dbReference type="Proteomes" id="UP000093737">
    <property type="component" value="Unassembled WGS sequence"/>
</dbReference>
<dbReference type="AlphaFoldDB" id="A0A6M7U0U4"/>
<dbReference type="InterPro" id="IPR039569">
    <property type="entry name" value="FAS1-like_DH_region"/>
</dbReference>
<name>A0A6M7U0U4_RHILI</name>
<evidence type="ECO:0000313" key="2">
    <source>
        <dbReference type="EMBL" id="OBQ66562.1"/>
    </source>
</evidence>
<dbReference type="InterPro" id="IPR052741">
    <property type="entry name" value="Mitochondrial_HTD2"/>
</dbReference>
<evidence type="ECO:0000259" key="1">
    <source>
        <dbReference type="Pfam" id="PF13452"/>
    </source>
</evidence>
<protein>
    <submittedName>
        <fullName evidence="2">Protein dehydratase</fullName>
    </submittedName>
</protein>
<gene>
    <name evidence="2" type="ORF">A8145_29450</name>
</gene>
<evidence type="ECO:0000313" key="3">
    <source>
        <dbReference type="Proteomes" id="UP000093737"/>
    </source>
</evidence>
<dbReference type="SUPFAM" id="SSF54637">
    <property type="entry name" value="Thioesterase/thiol ester dehydrase-isomerase"/>
    <property type="match status" value="1"/>
</dbReference>
<dbReference type="PANTHER" id="PTHR28152:SF1">
    <property type="entry name" value="HYDROXYACYL-THIOESTER DEHYDRATASE TYPE 2, MITOCHONDRIAL"/>
    <property type="match status" value="1"/>
</dbReference>
<dbReference type="InterPro" id="IPR029069">
    <property type="entry name" value="HotDog_dom_sf"/>
</dbReference>
<proteinExistence type="predicted"/>
<reference evidence="2 3" key="1">
    <citation type="submission" date="2016-05" db="EMBL/GenBank/DDBJ databases">
        <authorList>
            <person name="Ramsay J.P."/>
        </authorList>
    </citation>
    <scope>NUCLEOTIDE SEQUENCE [LARGE SCALE GENOMIC DNA]</scope>
    <source>
        <strain evidence="2 3">NZP2042</strain>
    </source>
</reference>
<dbReference type="Pfam" id="PF13452">
    <property type="entry name" value="FAS1_DH_region"/>
    <property type="match status" value="1"/>
</dbReference>
<comment type="caution">
    <text evidence="2">The sequence shown here is derived from an EMBL/GenBank/DDBJ whole genome shotgun (WGS) entry which is preliminary data.</text>
</comment>
<dbReference type="RefSeq" id="WP_065005247.1">
    <property type="nucleotide sequence ID" value="NZ_CP033334.1"/>
</dbReference>
<dbReference type="EMBL" id="LYTK01000010">
    <property type="protein sequence ID" value="OBQ66562.1"/>
    <property type="molecule type" value="Genomic_DNA"/>
</dbReference>
<dbReference type="Gene3D" id="3.10.129.10">
    <property type="entry name" value="Hotdog Thioesterase"/>
    <property type="match status" value="1"/>
</dbReference>
<organism evidence="2 3">
    <name type="scientific">Rhizobium loti</name>
    <name type="common">Mesorhizobium loti</name>
    <dbReference type="NCBI Taxonomy" id="381"/>
    <lineage>
        <taxon>Bacteria</taxon>
        <taxon>Pseudomonadati</taxon>
        <taxon>Pseudomonadota</taxon>
        <taxon>Alphaproteobacteria</taxon>
        <taxon>Hyphomicrobiales</taxon>
        <taxon>Phyllobacteriaceae</taxon>
        <taxon>Mesorhizobium</taxon>
    </lineage>
</organism>